<name>A0ABS3EUN2_9FLAO</name>
<sequence>MRQILLFALTLFLVKPIAAQTSLNKIDLENGNYNVGFKHYTAFDSTRTYSRIFDYSNKKMPRPIHISMWYPSKQNVADSKPLQVIHYFEILKEEEEWEYLPNEQILNWFYYPNTPANRKHLEETTTAYANLAFGKSKFPVIIYAPSFQASSIENFALCEYLANHGFIVLSSPSRGTKTRWFSGDNTMEMETQARDVEFLIKEAGKLPISDYDKIAIMGFSFGGLANIIVQNRNDYVKAIISLDGTERYQYGLLQQSPFFDAKRIDVPYLHMAQKKIPETVLKEDNIDPQLNTVFQLFDSITRSKAHKLKFNNLTHGHFSTLGILFGNRDKRQDKSDSEIMTSYKWVSRYTLNFLEASLNRDKNALKFLNNTMSGKMVDDGLISKESKQPEKDGVTFQDFNDLASKENYENLQSLYDSIAQKHPRFKIPEGNLNTLGLQLVFNPDISSQGIKVFSLAIKLYPGSSNLYDSLGEGYLFMGKKENAIESFKKSLELNPKNQNAINRLEQLKQ</sequence>
<dbReference type="InterPro" id="IPR001375">
    <property type="entry name" value="Peptidase_S9_cat"/>
</dbReference>
<dbReference type="Pfam" id="PF00326">
    <property type="entry name" value="Peptidase_S9"/>
    <property type="match status" value="1"/>
</dbReference>
<keyword evidence="5" id="KW-0732">Signal</keyword>
<evidence type="ECO:0000256" key="4">
    <source>
        <dbReference type="PROSITE-ProRule" id="PRU00339"/>
    </source>
</evidence>
<evidence type="ECO:0000256" key="3">
    <source>
        <dbReference type="ARBA" id="ARBA00023098"/>
    </source>
</evidence>
<dbReference type="SUPFAM" id="SSF48452">
    <property type="entry name" value="TPR-like"/>
    <property type="match status" value="1"/>
</dbReference>
<keyword evidence="1 7" id="KW-0378">Hydrolase</keyword>
<proteinExistence type="predicted"/>
<keyword evidence="8" id="KW-1185">Reference proteome</keyword>
<evidence type="ECO:0000313" key="8">
    <source>
        <dbReference type="Proteomes" id="UP000664163"/>
    </source>
</evidence>
<feature type="chain" id="PRO_5046346241" evidence="5">
    <location>
        <begin position="20"/>
        <end position="509"/>
    </location>
</feature>
<evidence type="ECO:0000256" key="2">
    <source>
        <dbReference type="ARBA" id="ARBA00022963"/>
    </source>
</evidence>
<dbReference type="InterPro" id="IPR019734">
    <property type="entry name" value="TPR_rpt"/>
</dbReference>
<keyword evidence="3" id="KW-0443">Lipid metabolism</keyword>
<keyword evidence="4" id="KW-0802">TPR repeat</keyword>
<reference evidence="7 8" key="1">
    <citation type="submission" date="2021-03" db="EMBL/GenBank/DDBJ databases">
        <title>Muricauda sp. CAU 1631 isolated from Incheon.</title>
        <authorList>
            <person name="Kim W."/>
        </authorList>
    </citation>
    <scope>NUCLEOTIDE SEQUENCE [LARGE SCALE GENOMIC DNA]</scope>
    <source>
        <strain evidence="7 8">CAU 1631</strain>
    </source>
</reference>
<evidence type="ECO:0000259" key="6">
    <source>
        <dbReference type="Pfam" id="PF00326"/>
    </source>
</evidence>
<dbReference type="PANTHER" id="PTHR10272:SF0">
    <property type="entry name" value="PLATELET-ACTIVATING FACTOR ACETYLHYDROLASE"/>
    <property type="match status" value="1"/>
</dbReference>
<dbReference type="GO" id="GO:0016787">
    <property type="term" value="F:hydrolase activity"/>
    <property type="evidence" value="ECO:0007669"/>
    <property type="project" value="UniProtKB-KW"/>
</dbReference>
<dbReference type="Proteomes" id="UP000664163">
    <property type="component" value="Unassembled WGS sequence"/>
</dbReference>
<feature type="domain" description="Peptidase S9 prolyl oligopeptidase catalytic" evidence="6">
    <location>
        <begin position="159"/>
        <end position="244"/>
    </location>
</feature>
<dbReference type="PROSITE" id="PS50293">
    <property type="entry name" value="TPR_REGION"/>
    <property type="match status" value="1"/>
</dbReference>
<organism evidence="7 8">
    <name type="scientific">[Muricauda] lutisoli</name>
    <dbReference type="NCBI Taxonomy" id="2816035"/>
    <lineage>
        <taxon>Bacteria</taxon>
        <taxon>Pseudomonadati</taxon>
        <taxon>Bacteroidota</taxon>
        <taxon>Flavobacteriia</taxon>
        <taxon>Flavobacteriales</taxon>
        <taxon>Flavobacteriaceae</taxon>
        <taxon>Allomuricauda</taxon>
    </lineage>
</organism>
<evidence type="ECO:0000313" key="7">
    <source>
        <dbReference type="EMBL" id="MBO0329858.1"/>
    </source>
</evidence>
<dbReference type="PANTHER" id="PTHR10272">
    <property type="entry name" value="PLATELET-ACTIVATING FACTOR ACETYLHYDROLASE"/>
    <property type="match status" value="1"/>
</dbReference>
<feature type="repeat" description="TPR" evidence="4">
    <location>
        <begin position="464"/>
        <end position="497"/>
    </location>
</feature>
<dbReference type="InterPro" id="IPR011990">
    <property type="entry name" value="TPR-like_helical_dom_sf"/>
</dbReference>
<dbReference type="PROSITE" id="PS50005">
    <property type="entry name" value="TPR"/>
    <property type="match status" value="1"/>
</dbReference>
<dbReference type="SUPFAM" id="SSF53474">
    <property type="entry name" value="alpha/beta-Hydrolases"/>
    <property type="match status" value="1"/>
</dbReference>
<dbReference type="Gene3D" id="1.25.40.10">
    <property type="entry name" value="Tetratricopeptide repeat domain"/>
    <property type="match status" value="1"/>
</dbReference>
<keyword evidence="2" id="KW-0442">Lipid degradation</keyword>
<evidence type="ECO:0000256" key="1">
    <source>
        <dbReference type="ARBA" id="ARBA00022801"/>
    </source>
</evidence>
<protein>
    <submittedName>
        <fullName evidence="7">Alpha/beta hydrolase</fullName>
    </submittedName>
</protein>
<dbReference type="EMBL" id="JAFLND010000001">
    <property type="protein sequence ID" value="MBO0329858.1"/>
    <property type="molecule type" value="Genomic_DNA"/>
</dbReference>
<gene>
    <name evidence="7" type="ORF">J0X13_04820</name>
</gene>
<dbReference type="Gene3D" id="3.40.50.1820">
    <property type="entry name" value="alpha/beta hydrolase"/>
    <property type="match status" value="1"/>
</dbReference>
<accession>A0ABS3EUN2</accession>
<evidence type="ECO:0000256" key="5">
    <source>
        <dbReference type="SAM" id="SignalP"/>
    </source>
</evidence>
<dbReference type="SMART" id="SM00028">
    <property type="entry name" value="TPR"/>
    <property type="match status" value="1"/>
</dbReference>
<comment type="caution">
    <text evidence="7">The sequence shown here is derived from an EMBL/GenBank/DDBJ whole genome shotgun (WGS) entry which is preliminary data.</text>
</comment>
<dbReference type="InterPro" id="IPR029058">
    <property type="entry name" value="AB_hydrolase_fold"/>
</dbReference>
<feature type="signal peptide" evidence="5">
    <location>
        <begin position="1"/>
        <end position="19"/>
    </location>
</feature>